<gene>
    <name evidence="5" type="ORF">AS033_02925</name>
    <name evidence="6" type="ORF">RSA11_10865</name>
</gene>
<comment type="similarity">
    <text evidence="1">Belongs to the DnaB/DnaD family.</text>
</comment>
<dbReference type="EMBL" id="LDQV01000025">
    <property type="protein sequence ID" value="KTR26205.1"/>
    <property type="molecule type" value="Genomic_DNA"/>
</dbReference>
<dbReference type="GeneID" id="90837443"/>
<feature type="domain" description="Replicative helicase loading/DNA remodeling protein DnaB N-terminal winged helix" evidence="4">
    <location>
        <begin position="24"/>
        <end position="199"/>
    </location>
</feature>
<sequence length="453" mass="52358">MVERELSGTDLCLVMSNGVVDREAYQSLYYLYQPIIGVKALGLYQTFWSEMIPGKTKSQYISHAELGTLLGFSVDEFKEELFKLEGIGLIRTFEARQAAYRYIYQIRVPLAPNTFLNDGVLSSLLFYRVGEIRFRSLQHRFRTEPLPKNIVDRTVRFDQVFDVKAGLASAHQPKAYAKQERAVYEFDYSFDLEEMKRQTDRFLPRTFYSKAIDHLLVKLAYVTQSNEALMAELLNARFRHEAYLPMTDAEKQERCKQMMLSAKQKLSREKKAKVASLDTIEVGDVEATETMESTHPKHYVAKLRKVKALSERDEELIQQLIIDYEMSSGIVNAAYYYALVVKKDNRFSKNFLLSIVDDWKQKGYVTASEALAKTQEQDDLIAKKQEQKQERARQTVGGRRGRTSNTNGGPNPKWLQEEKAKQQQYEASKKASFEADVPDDEEMERILRELKGN</sequence>
<organism evidence="5 7">
    <name type="scientific">Exiguobacterium indicum</name>
    <dbReference type="NCBI Taxonomy" id="296995"/>
    <lineage>
        <taxon>Bacteria</taxon>
        <taxon>Bacillati</taxon>
        <taxon>Bacillota</taxon>
        <taxon>Bacilli</taxon>
        <taxon>Bacillales</taxon>
        <taxon>Bacillales Family XII. Incertae Sedis</taxon>
        <taxon>Exiguobacterium</taxon>
    </lineage>
</organism>
<protein>
    <submittedName>
        <fullName evidence="5">Replication initiation protein</fullName>
    </submittedName>
</protein>
<dbReference type="Pfam" id="PF25888">
    <property type="entry name" value="WHD_DnaB"/>
    <property type="match status" value="1"/>
</dbReference>
<dbReference type="RefSeq" id="WP_023469021.1">
    <property type="nucleotide sequence ID" value="NZ_FMYN01000001.1"/>
</dbReference>
<dbReference type="EMBL" id="LNQL01000001">
    <property type="protein sequence ID" value="KSU50349.1"/>
    <property type="molecule type" value="Genomic_DNA"/>
</dbReference>
<feature type="compositionally biased region" description="Basic and acidic residues" evidence="2">
    <location>
        <begin position="415"/>
        <end position="433"/>
    </location>
</feature>
<feature type="region of interest" description="Disordered" evidence="2">
    <location>
        <begin position="382"/>
        <end position="441"/>
    </location>
</feature>
<comment type="caution">
    <text evidence="5">The sequence shown here is derived from an EMBL/GenBank/DDBJ whole genome shotgun (WGS) entry which is preliminary data.</text>
</comment>
<evidence type="ECO:0000313" key="7">
    <source>
        <dbReference type="Proteomes" id="UP000053797"/>
    </source>
</evidence>
<feature type="domain" description="DnaB/C C-terminal" evidence="3">
    <location>
        <begin position="308"/>
        <end position="372"/>
    </location>
</feature>
<dbReference type="Proteomes" id="UP000072605">
    <property type="component" value="Unassembled WGS sequence"/>
</dbReference>
<proteinExistence type="inferred from homology"/>
<reference evidence="6 8" key="2">
    <citation type="journal article" date="2016" name="Front. Microbiol.">
        <title>Genomic Resource of Rice Seed Associated Bacteria.</title>
        <authorList>
            <person name="Midha S."/>
            <person name="Bansal K."/>
            <person name="Sharma S."/>
            <person name="Kumar N."/>
            <person name="Patil P.P."/>
            <person name="Chaudhry V."/>
            <person name="Patil P.B."/>
        </authorList>
    </citation>
    <scope>NUCLEOTIDE SEQUENCE [LARGE SCALE GENOMIC DNA]</scope>
    <source>
        <strain evidence="6 8">RSA11</strain>
    </source>
</reference>
<dbReference type="InterPro" id="IPR006343">
    <property type="entry name" value="DnaB/C_C"/>
</dbReference>
<evidence type="ECO:0000259" key="3">
    <source>
        <dbReference type="Pfam" id="PF07261"/>
    </source>
</evidence>
<feature type="compositionally biased region" description="Basic and acidic residues" evidence="2">
    <location>
        <begin position="382"/>
        <end position="393"/>
    </location>
</feature>
<reference evidence="5 7" key="1">
    <citation type="journal article" date="2015" name="Int. J. Syst. Evol. Microbiol.">
        <title>Exiguobacterium enclense sp. nov., isolated from sediment.</title>
        <authorList>
            <person name="Dastager S.G."/>
            <person name="Mawlankar R."/>
            <person name="Sonalkar V.V."/>
            <person name="Thorat M.N."/>
            <person name="Mual P."/>
            <person name="Verma A."/>
            <person name="Krishnamurthi S."/>
            <person name="Tang S.K."/>
            <person name="Li W.J."/>
        </authorList>
    </citation>
    <scope>NUCLEOTIDE SEQUENCE [LARGE SCALE GENOMIC DNA]</scope>
    <source>
        <strain evidence="5 7">NIO-1109</strain>
    </source>
</reference>
<evidence type="ECO:0000313" key="5">
    <source>
        <dbReference type="EMBL" id="KSU50349.1"/>
    </source>
</evidence>
<evidence type="ECO:0000256" key="2">
    <source>
        <dbReference type="SAM" id="MobiDB-lite"/>
    </source>
</evidence>
<dbReference type="InterPro" id="IPR058660">
    <property type="entry name" value="WHD_DnaB"/>
</dbReference>
<accession>A0A0V8GJE9</accession>
<evidence type="ECO:0000313" key="8">
    <source>
        <dbReference type="Proteomes" id="UP000072605"/>
    </source>
</evidence>
<dbReference type="AlphaFoldDB" id="A0A0V8GJE9"/>
<evidence type="ECO:0000259" key="4">
    <source>
        <dbReference type="Pfam" id="PF25888"/>
    </source>
</evidence>
<dbReference type="Pfam" id="PF07261">
    <property type="entry name" value="DnaB_2"/>
    <property type="match status" value="1"/>
</dbReference>
<evidence type="ECO:0000313" key="6">
    <source>
        <dbReference type="EMBL" id="KTR26205.1"/>
    </source>
</evidence>
<name>A0A0V8GJE9_9BACL</name>
<dbReference type="Proteomes" id="UP000053797">
    <property type="component" value="Unassembled WGS sequence"/>
</dbReference>
<evidence type="ECO:0000256" key="1">
    <source>
        <dbReference type="ARBA" id="ARBA00093462"/>
    </source>
</evidence>
<dbReference type="OrthoDB" id="2082007at2"/>